<keyword evidence="2" id="KW-1185">Reference proteome</keyword>
<name>A0A371IFN3_MUCPR</name>
<reference evidence="1" key="1">
    <citation type="submission" date="2018-05" db="EMBL/GenBank/DDBJ databases">
        <title>Draft genome of Mucuna pruriens seed.</title>
        <authorList>
            <person name="Nnadi N.E."/>
            <person name="Vos R."/>
            <person name="Hasami M.H."/>
            <person name="Devisetty U.K."/>
            <person name="Aguiy J.C."/>
        </authorList>
    </citation>
    <scope>NUCLEOTIDE SEQUENCE [LARGE SCALE GENOMIC DNA]</scope>
    <source>
        <strain evidence="1">JCA_2017</strain>
    </source>
</reference>
<dbReference type="OrthoDB" id="999762at2759"/>
<gene>
    <name evidence="1" type="ORF">CR513_01150</name>
</gene>
<feature type="non-terminal residue" evidence="1">
    <location>
        <position position="1"/>
    </location>
</feature>
<organism evidence="1 2">
    <name type="scientific">Mucuna pruriens</name>
    <name type="common">Velvet bean</name>
    <name type="synonym">Dolichos pruriens</name>
    <dbReference type="NCBI Taxonomy" id="157652"/>
    <lineage>
        <taxon>Eukaryota</taxon>
        <taxon>Viridiplantae</taxon>
        <taxon>Streptophyta</taxon>
        <taxon>Embryophyta</taxon>
        <taxon>Tracheophyta</taxon>
        <taxon>Spermatophyta</taxon>
        <taxon>Magnoliopsida</taxon>
        <taxon>eudicotyledons</taxon>
        <taxon>Gunneridae</taxon>
        <taxon>Pentapetalae</taxon>
        <taxon>rosids</taxon>
        <taxon>fabids</taxon>
        <taxon>Fabales</taxon>
        <taxon>Fabaceae</taxon>
        <taxon>Papilionoideae</taxon>
        <taxon>50 kb inversion clade</taxon>
        <taxon>NPAAA clade</taxon>
        <taxon>indigoferoid/millettioid clade</taxon>
        <taxon>Phaseoleae</taxon>
        <taxon>Mucuna</taxon>
    </lineage>
</organism>
<sequence length="453" mass="51053">MLTHHAGSFWVLGTFSNFDPSILTRGEAPLHLKRSYSKSALVSSRNQNPLVFKFLYSIRVCILHFRFLHDSLLSTLRKLNTRVLERFDLGCTLCYKNHRSAQTHEGISSGMFHNETAWDIEGLHQNESVSVFPRWSHQGLAILTTDFVQHLGGHEANVFGKYSFWLPELQPSERRFVVLGNIPEKPCMNTRKDSTNCAPHVHTIKFAKLLIQYFNEGLLMMDRNMIDAVSSGALMDKTLAIVRHLISNMASNTQQFGTRGVVTSRVVNEVGMIDNLRHLAVGQHQPSALIRVCGICTSVEHLTNMCPTLQEIESDNAEIFGSIGGYQYGRQPYPSQQYDVANSEIPNTTVPTIATTIAFTIRQFTFNGRVDEAIELPDVTDYFDSMTDVSNSVNMLNMWDLSDSMDNIADPANLVHIFEFSDLTNLECRCDGDPKCSRYVRIHIADTTRPVVA</sequence>
<evidence type="ECO:0000313" key="1">
    <source>
        <dbReference type="EMBL" id="RDY13867.1"/>
    </source>
</evidence>
<dbReference type="Proteomes" id="UP000257109">
    <property type="component" value="Unassembled WGS sequence"/>
</dbReference>
<evidence type="ECO:0000313" key="2">
    <source>
        <dbReference type="Proteomes" id="UP000257109"/>
    </source>
</evidence>
<dbReference type="EMBL" id="QJKJ01000182">
    <property type="protein sequence ID" value="RDY13867.1"/>
    <property type="molecule type" value="Genomic_DNA"/>
</dbReference>
<comment type="caution">
    <text evidence="1">The sequence shown here is derived from an EMBL/GenBank/DDBJ whole genome shotgun (WGS) entry which is preliminary data.</text>
</comment>
<dbReference type="AlphaFoldDB" id="A0A371IFN3"/>
<protein>
    <submittedName>
        <fullName evidence="1">Uncharacterized protein</fullName>
    </submittedName>
</protein>
<proteinExistence type="predicted"/>
<accession>A0A371IFN3</accession>